<gene>
    <name evidence="6" type="ORF">FGG08_003815</name>
</gene>
<dbReference type="SUPFAM" id="SSF52540">
    <property type="entry name" value="P-loop containing nucleoside triphosphate hydrolases"/>
    <property type="match status" value="1"/>
</dbReference>
<accession>A0A9P8I3J9</accession>
<feature type="domain" description="TauD/TfdA-like" evidence="3">
    <location>
        <begin position="958"/>
        <end position="1216"/>
    </location>
</feature>
<dbReference type="PANTHER" id="PTHR37285">
    <property type="entry name" value="SPORE WALL MATURATION PROTEIN DIT1"/>
    <property type="match status" value="1"/>
</dbReference>
<dbReference type="InterPro" id="IPR003819">
    <property type="entry name" value="TauD/TfdA-like"/>
</dbReference>
<feature type="domain" description="Nephrocystin 3-like N-terminal" evidence="5">
    <location>
        <begin position="203"/>
        <end position="365"/>
    </location>
</feature>
<evidence type="ECO:0008006" key="8">
    <source>
        <dbReference type="Google" id="ProtNLM"/>
    </source>
</evidence>
<evidence type="ECO:0000259" key="4">
    <source>
        <dbReference type="Pfam" id="PF22939"/>
    </source>
</evidence>
<dbReference type="SUPFAM" id="SSF51197">
    <property type="entry name" value="Clavaminate synthase-like"/>
    <property type="match status" value="1"/>
</dbReference>
<dbReference type="Pfam" id="PF05141">
    <property type="entry name" value="DIT1_PvcA"/>
    <property type="match status" value="1"/>
</dbReference>
<keyword evidence="2" id="KW-0560">Oxidoreductase</keyword>
<name>A0A9P8I3J9_9PEZI</name>
<dbReference type="GO" id="GO:0016491">
    <property type="term" value="F:oxidoreductase activity"/>
    <property type="evidence" value="ECO:0007669"/>
    <property type="project" value="UniProtKB-KW"/>
</dbReference>
<comment type="caution">
    <text evidence="6">The sequence shown here is derived from an EMBL/GenBank/DDBJ whole genome shotgun (WGS) entry which is preliminary data.</text>
</comment>
<proteinExistence type="predicted"/>
<evidence type="ECO:0000313" key="6">
    <source>
        <dbReference type="EMBL" id="KAH0541723.1"/>
    </source>
</evidence>
<reference evidence="6" key="1">
    <citation type="submission" date="2021-03" db="EMBL/GenBank/DDBJ databases">
        <title>Comparative genomics and phylogenomic investigation of the class Geoglossomycetes provide insights into ecological specialization and systematics.</title>
        <authorList>
            <person name="Melie T."/>
            <person name="Pirro S."/>
            <person name="Miller A.N."/>
            <person name="Quandt A."/>
        </authorList>
    </citation>
    <scope>NUCLEOTIDE SEQUENCE</scope>
    <source>
        <strain evidence="6">GBOQ0MN5Z8</strain>
    </source>
</reference>
<sequence length="1219" mass="138093">MDPITAVSLAASIVQLIDATTKVIKYLNDVKDAPKDRARLARETTSLLALLTDLRYKVEEANPTDPWFNGVFSLGVEGGPLEQFDETIKELVKKLKPGTGIKKFNKILLWTLDKNEISETLTKIERLKTLVGLALQNDQLKLSRAIEGDIAEVKNNTRETARGVAELRVGQEDDQREKIHRWLSAPDPSLNHNEAREKRQAQTGAWFIGSKQYTNWKTNPNSFIWLHGIPGCGKTILSSTVVEDVLHHCDHDSSLAVAYFYFDFNDIEKQQHEKMIRSLITQLSMQCASTPKVLESLFSSKMNGNQQPMASELLMALRQMIQNCSETFIIVDALDECKERQDLLTDIEEIAEWKTGKLHILATSRRERDIEEGIEHLVNDGDKICIQSTLVSEDISTYVRERLQTDRRLKRWQNKPEAKQEIEETLTKKAEGVFRWAVCQLDALVNCLNLPILRKALASLPKTLDDTYARILEQIEEEHSQNALKVLEWLAYSARPLQLKEVAEVITVDIEGNPRVGPERRCPEPLDILICSSLVTLTTNGEVRLAHFSVKEYLASKRIQDGPDSIPSSCGTTGLFQTNAEELLSADNRQSPTPLDQNRFIFHEKPSTRLARKILGLIQTYGQNVVTRDNTWLSKAKFTPVIESQIESREAVRLILPAFPSKSANKLDKVLGPLPDMGEELALAHLNGLCRNIADIYEPGATVTILSDGLVYNDLDFTPDEEVWNYTEALRQIVLAKGFSTNIRFIRVMDLLGLHSSRAITRDEYLALISECRKELMAQFGDPNFDFRLEISRNRDTCMTYSGYKRFLQKDLLYTDYARNASSKTAYRKICKKVAADMITRGKAFAKLIEVKCPDYVRLSIHPSTNETKLSIPLVPQELGKFSMTPWHCAVAVDVNGSFKTAHVSDLHETHDVIYSGSRPFYFRERSALYDLGASVELEHLYPCGLIVRPAQSAGPISILDINMRTLRKLGERQSPIILRGFSKITERGVFVEAASKIGEVLSWSPGKVERIFNHKMDHTSKDINNSGFTIPTHFNSIVGSTVNGFQCTNHAGDERHSNLKSYKWPRFELFTCVNTSTQGCGDTLFVSSRRLFQFLSYLYPVESLERATWKLQNDDLGVHNGLKDLPLVVQYLVQHMPYSCWHQPWPVTRISSQDKITAEGGNEDITKAINDLLYDRRVCLRFSWENGDVLLLGNTAISHAGAPYLGEEDREIWRVRLN</sequence>
<feature type="domain" description="GPI inositol-deacylase winged helix" evidence="4">
    <location>
        <begin position="481"/>
        <end position="557"/>
    </location>
</feature>
<dbReference type="OrthoDB" id="429813at2759"/>
<dbReference type="InterPro" id="IPR056884">
    <property type="entry name" value="NPHP3-like_N"/>
</dbReference>
<dbReference type="Gene3D" id="3.60.130.10">
    <property type="entry name" value="Clavaminate synthase-like"/>
    <property type="match status" value="1"/>
</dbReference>
<dbReference type="Pfam" id="PF02668">
    <property type="entry name" value="TauD"/>
    <property type="match status" value="1"/>
</dbReference>
<dbReference type="InterPro" id="IPR042098">
    <property type="entry name" value="TauD-like_sf"/>
</dbReference>
<dbReference type="Proteomes" id="UP000698800">
    <property type="component" value="Unassembled WGS sequence"/>
</dbReference>
<dbReference type="InterPro" id="IPR027417">
    <property type="entry name" value="P-loop_NTPase"/>
</dbReference>
<dbReference type="InterPro" id="IPR007817">
    <property type="entry name" value="Isocyanide_synthase_DIT1"/>
</dbReference>
<protein>
    <recommendedName>
        <fullName evidence="8">NACHT domain-containing protein</fullName>
    </recommendedName>
</protein>
<dbReference type="InterPro" id="IPR054471">
    <property type="entry name" value="GPIID_WHD"/>
</dbReference>
<dbReference type="Gene3D" id="3.40.50.300">
    <property type="entry name" value="P-loop containing nucleotide triphosphate hydrolases"/>
    <property type="match status" value="1"/>
</dbReference>
<evidence type="ECO:0000259" key="5">
    <source>
        <dbReference type="Pfam" id="PF24883"/>
    </source>
</evidence>
<dbReference type="Pfam" id="PF24883">
    <property type="entry name" value="NPHP3_N"/>
    <property type="match status" value="1"/>
</dbReference>
<dbReference type="Pfam" id="PF22939">
    <property type="entry name" value="WHD_GPIID"/>
    <property type="match status" value="1"/>
</dbReference>
<organism evidence="6 7">
    <name type="scientific">Glutinoglossum americanum</name>
    <dbReference type="NCBI Taxonomy" id="1670608"/>
    <lineage>
        <taxon>Eukaryota</taxon>
        <taxon>Fungi</taxon>
        <taxon>Dikarya</taxon>
        <taxon>Ascomycota</taxon>
        <taxon>Pezizomycotina</taxon>
        <taxon>Geoglossomycetes</taxon>
        <taxon>Geoglossales</taxon>
        <taxon>Geoglossaceae</taxon>
        <taxon>Glutinoglossum</taxon>
    </lineage>
</organism>
<keyword evidence="7" id="KW-1185">Reference proteome</keyword>
<dbReference type="PANTHER" id="PTHR37285:SF6">
    <property type="entry name" value="BIOSYNTHESIS PROTEIN, PUTATIVE (AFU_ORTHOLOGUE AFUA_5G02660)-RELATED"/>
    <property type="match status" value="1"/>
</dbReference>
<dbReference type="EMBL" id="JAGHQL010000070">
    <property type="protein sequence ID" value="KAH0541723.1"/>
    <property type="molecule type" value="Genomic_DNA"/>
</dbReference>
<evidence type="ECO:0000256" key="2">
    <source>
        <dbReference type="ARBA" id="ARBA00023002"/>
    </source>
</evidence>
<evidence type="ECO:0000256" key="1">
    <source>
        <dbReference type="ARBA" id="ARBA00022737"/>
    </source>
</evidence>
<evidence type="ECO:0000313" key="7">
    <source>
        <dbReference type="Proteomes" id="UP000698800"/>
    </source>
</evidence>
<evidence type="ECO:0000259" key="3">
    <source>
        <dbReference type="Pfam" id="PF02668"/>
    </source>
</evidence>
<dbReference type="AlphaFoldDB" id="A0A9P8I3J9"/>
<keyword evidence="1" id="KW-0677">Repeat</keyword>